<reference evidence="2 3" key="1">
    <citation type="submission" date="2014-04" db="EMBL/GenBank/DDBJ databases">
        <authorList>
            <consortium name="DOE Joint Genome Institute"/>
            <person name="Kuo A."/>
            <person name="Ruytinx J."/>
            <person name="Rineau F."/>
            <person name="Colpaert J."/>
            <person name="Kohler A."/>
            <person name="Nagy L.G."/>
            <person name="Floudas D."/>
            <person name="Copeland A."/>
            <person name="Barry K.W."/>
            <person name="Cichocki N."/>
            <person name="Veneault-Fourrey C."/>
            <person name="LaButti K."/>
            <person name="Lindquist E.A."/>
            <person name="Lipzen A."/>
            <person name="Lundell T."/>
            <person name="Morin E."/>
            <person name="Murat C."/>
            <person name="Sun H."/>
            <person name="Tunlid A."/>
            <person name="Henrissat B."/>
            <person name="Grigoriev I.V."/>
            <person name="Hibbett D.S."/>
            <person name="Martin F."/>
            <person name="Nordberg H.P."/>
            <person name="Cantor M.N."/>
            <person name="Hua S.X."/>
        </authorList>
    </citation>
    <scope>NUCLEOTIDE SEQUENCE [LARGE SCALE GENOMIC DNA]</scope>
    <source>
        <strain evidence="2 3">UH-Slu-Lm8-n1</strain>
    </source>
</reference>
<dbReference type="HOGENOM" id="CLU_1031250_0_0_1"/>
<gene>
    <name evidence="2" type="ORF">CY34DRAFT_15699</name>
</gene>
<reference evidence="3" key="2">
    <citation type="submission" date="2015-01" db="EMBL/GenBank/DDBJ databases">
        <title>Evolutionary Origins and Diversification of the Mycorrhizal Mutualists.</title>
        <authorList>
            <consortium name="DOE Joint Genome Institute"/>
            <consortium name="Mycorrhizal Genomics Consortium"/>
            <person name="Kohler A."/>
            <person name="Kuo A."/>
            <person name="Nagy L.G."/>
            <person name="Floudas D."/>
            <person name="Copeland A."/>
            <person name="Barry K.W."/>
            <person name="Cichocki N."/>
            <person name="Veneault-Fourrey C."/>
            <person name="LaButti K."/>
            <person name="Lindquist E.A."/>
            <person name="Lipzen A."/>
            <person name="Lundell T."/>
            <person name="Morin E."/>
            <person name="Murat C."/>
            <person name="Riley R."/>
            <person name="Ohm R."/>
            <person name="Sun H."/>
            <person name="Tunlid A."/>
            <person name="Henrissat B."/>
            <person name="Grigoriev I.V."/>
            <person name="Hibbett D.S."/>
            <person name="Martin F."/>
        </authorList>
    </citation>
    <scope>NUCLEOTIDE SEQUENCE [LARGE SCALE GENOMIC DNA]</scope>
    <source>
        <strain evidence="3">UH-Slu-Lm8-n1</strain>
    </source>
</reference>
<protein>
    <submittedName>
        <fullName evidence="2">Uncharacterized protein</fullName>
    </submittedName>
</protein>
<evidence type="ECO:0000256" key="1">
    <source>
        <dbReference type="SAM" id="MobiDB-lite"/>
    </source>
</evidence>
<dbReference type="AlphaFoldDB" id="A0A0D0AH23"/>
<organism evidence="2 3">
    <name type="scientific">Suillus luteus UH-Slu-Lm8-n1</name>
    <dbReference type="NCBI Taxonomy" id="930992"/>
    <lineage>
        <taxon>Eukaryota</taxon>
        <taxon>Fungi</taxon>
        <taxon>Dikarya</taxon>
        <taxon>Basidiomycota</taxon>
        <taxon>Agaricomycotina</taxon>
        <taxon>Agaricomycetes</taxon>
        <taxon>Agaricomycetidae</taxon>
        <taxon>Boletales</taxon>
        <taxon>Suillineae</taxon>
        <taxon>Suillaceae</taxon>
        <taxon>Suillus</taxon>
    </lineage>
</organism>
<dbReference type="OrthoDB" id="3266728at2759"/>
<name>A0A0D0AH23_9AGAM</name>
<proteinExistence type="predicted"/>
<feature type="compositionally biased region" description="Basic residues" evidence="1">
    <location>
        <begin position="1"/>
        <end position="12"/>
    </location>
</feature>
<sequence length="270" mass="29592">MASSKRSAHNRKGAAPSVEAELTQPPVPSDCEQEEPKSLLYVFLLGSVLSPGAFFEGASGYNNIPEENNPRPLQQRMGDKAEYWVNGFGDILHIKFVARFYFHGQFSCLGPYFNLFDSGIYILNLKKTRAQFELHFLAPDDEDSCNYPPEALEMSCRVLDMLSALTTAVEDRRNVGIPEADRPAVSPFLCENFQGLKDCYLLAIQSEPLFKDLPKEGSATMPRISRQDIGKSAVLLSPSKAKQLAQACAAAMSSRAANTATCGGNVVVKT</sequence>
<evidence type="ECO:0000313" key="3">
    <source>
        <dbReference type="Proteomes" id="UP000054485"/>
    </source>
</evidence>
<dbReference type="InParanoid" id="A0A0D0AH23"/>
<dbReference type="EMBL" id="KN835451">
    <property type="protein sequence ID" value="KIK37429.1"/>
    <property type="molecule type" value="Genomic_DNA"/>
</dbReference>
<accession>A0A0D0AH23</accession>
<dbReference type="Proteomes" id="UP000054485">
    <property type="component" value="Unassembled WGS sequence"/>
</dbReference>
<keyword evidence="3" id="KW-1185">Reference proteome</keyword>
<feature type="region of interest" description="Disordered" evidence="1">
    <location>
        <begin position="1"/>
        <end position="32"/>
    </location>
</feature>
<evidence type="ECO:0000313" key="2">
    <source>
        <dbReference type="EMBL" id="KIK37429.1"/>
    </source>
</evidence>